<reference evidence="1 2" key="1">
    <citation type="submission" date="2020-07" db="EMBL/GenBank/DDBJ databases">
        <title>Genomic Encyclopedia of Type Strains, Phase IV (KMG-V): Genome sequencing to study the core and pangenomes of soil and plant-associated prokaryotes.</title>
        <authorList>
            <person name="Whitman W."/>
        </authorList>
    </citation>
    <scope>NUCLEOTIDE SEQUENCE [LARGE SCALE GENOMIC DNA]</scope>
    <source>
        <strain evidence="1 2">RH2WT43</strain>
    </source>
</reference>
<name>A0A839F3B9_9GAMM</name>
<comment type="caution">
    <text evidence="1">The sequence shown here is derived from an EMBL/GenBank/DDBJ whole genome shotgun (WGS) entry which is preliminary data.</text>
</comment>
<accession>A0A839F3B9</accession>
<evidence type="ECO:0000313" key="1">
    <source>
        <dbReference type="EMBL" id="MBA8886794.1"/>
    </source>
</evidence>
<keyword evidence="2" id="KW-1185">Reference proteome</keyword>
<gene>
    <name evidence="1" type="ORF">FHW12_000985</name>
</gene>
<dbReference type="AlphaFoldDB" id="A0A839F3B9"/>
<dbReference type="EMBL" id="JACGXL010000001">
    <property type="protein sequence ID" value="MBA8886794.1"/>
    <property type="molecule type" value="Genomic_DNA"/>
</dbReference>
<protein>
    <submittedName>
        <fullName evidence="1">Uncharacterized protein</fullName>
    </submittedName>
</protein>
<proteinExistence type="predicted"/>
<sequence length="234" mass="26154">MTARQAIGMISGAPELDFPLTRKIRTWASLVVALLIPWSGATAAPYEIGSWRLGMTRVQVASFAEYGPYENVAATGGLEVRNAQLNGRKSGVSFVFENDRLDFIQIWKYEGKDFGEAKQAVLDVFDEMTEKFGGASLLHLDIKGPQGHDRDALSFFLDKTLSTAPALSDKWQKEKGVVATFRFDLVPASQPEGTRLHAQFMYAGRFHMFYVFLFQDRSDAPERAVESNIALEKF</sequence>
<dbReference type="Proteomes" id="UP000550401">
    <property type="component" value="Unassembled WGS sequence"/>
</dbReference>
<dbReference type="RefSeq" id="WP_182529842.1">
    <property type="nucleotide sequence ID" value="NZ_JACGXL010000001.1"/>
</dbReference>
<evidence type="ECO:0000313" key="2">
    <source>
        <dbReference type="Proteomes" id="UP000550401"/>
    </source>
</evidence>
<organism evidence="1 2">
    <name type="scientific">Dokdonella fugitiva</name>
    <dbReference type="NCBI Taxonomy" id="328517"/>
    <lineage>
        <taxon>Bacteria</taxon>
        <taxon>Pseudomonadati</taxon>
        <taxon>Pseudomonadota</taxon>
        <taxon>Gammaproteobacteria</taxon>
        <taxon>Lysobacterales</taxon>
        <taxon>Rhodanobacteraceae</taxon>
        <taxon>Dokdonella</taxon>
    </lineage>
</organism>